<sequence length="101" mass="11299">MKLTVPERLHLLSILPGEGDIVTMKVVRDLLAGVSFTDEETVEYELIQTATQVTWNVDTIKEVEVEIGTKAMSIIVDALQKLDADKKFTLDTVALYDKFVT</sequence>
<accession>A0A0F9MGJ0</accession>
<dbReference type="AlphaFoldDB" id="A0A0F9MGJ0"/>
<evidence type="ECO:0000313" key="1">
    <source>
        <dbReference type="EMBL" id="KKM75730.1"/>
    </source>
</evidence>
<organism evidence="1">
    <name type="scientific">marine sediment metagenome</name>
    <dbReference type="NCBI Taxonomy" id="412755"/>
    <lineage>
        <taxon>unclassified sequences</taxon>
        <taxon>metagenomes</taxon>
        <taxon>ecological metagenomes</taxon>
    </lineage>
</organism>
<proteinExistence type="predicted"/>
<protein>
    <submittedName>
        <fullName evidence="1">Uncharacterized protein</fullName>
    </submittedName>
</protein>
<comment type="caution">
    <text evidence="1">The sequence shown here is derived from an EMBL/GenBank/DDBJ whole genome shotgun (WGS) entry which is preliminary data.</text>
</comment>
<gene>
    <name evidence="1" type="ORF">LCGC14_1387250</name>
</gene>
<reference evidence="1" key="1">
    <citation type="journal article" date="2015" name="Nature">
        <title>Complex archaea that bridge the gap between prokaryotes and eukaryotes.</title>
        <authorList>
            <person name="Spang A."/>
            <person name="Saw J.H."/>
            <person name="Jorgensen S.L."/>
            <person name="Zaremba-Niedzwiedzka K."/>
            <person name="Martijn J."/>
            <person name="Lind A.E."/>
            <person name="van Eijk R."/>
            <person name="Schleper C."/>
            <person name="Guy L."/>
            <person name="Ettema T.J."/>
        </authorList>
    </citation>
    <scope>NUCLEOTIDE SEQUENCE</scope>
</reference>
<name>A0A0F9MGJ0_9ZZZZ</name>
<dbReference type="EMBL" id="LAZR01008924">
    <property type="protein sequence ID" value="KKM75730.1"/>
    <property type="molecule type" value="Genomic_DNA"/>
</dbReference>